<dbReference type="EMBL" id="VUJX02000003">
    <property type="protein sequence ID" value="KAL0938516.1"/>
    <property type="molecule type" value="Genomic_DNA"/>
</dbReference>
<accession>A0ACC3Z346</accession>
<gene>
    <name evidence="1" type="ORF">CTRU02_205126</name>
</gene>
<evidence type="ECO:0000313" key="2">
    <source>
        <dbReference type="Proteomes" id="UP000805649"/>
    </source>
</evidence>
<proteinExistence type="predicted"/>
<comment type="caution">
    <text evidence="1">The sequence shown here is derived from an EMBL/GenBank/DDBJ whole genome shotgun (WGS) entry which is preliminary data.</text>
</comment>
<name>A0ACC3Z346_COLTU</name>
<protein>
    <submittedName>
        <fullName evidence="1">ABC multidrug transporter</fullName>
    </submittedName>
</protein>
<dbReference type="Proteomes" id="UP000805649">
    <property type="component" value="Unassembled WGS sequence"/>
</dbReference>
<sequence length="1438" mass="157606">MDNFTAIAECDSSFGPTATFCSDRFDFTLLFEQSLLNIGPSAVLLLALPLRLQQLFRQRRKVLQHPLNAAKIAACVAFGGLQMALLVLWARAPLANRVSIAAAVLGVVDALALGVLSHTEHVRSVRPSTIICLYLMFSLVFDAVHCRTLWLLPDLGDLAAVSTAALAMKLTMFLLEAQGKRRFLLATLQRLSPEATSGIISRGFFWWLNDLMTRGFKATLSLTSLYDIDEGLQSEILLQRILHGWEQRKDKDKHALLFALFHSTKSAVIFTAFPRLMLIGFKFAQPFLINRVINYVDGDRGSDPKSVAYGLIAATGMVYLGSALLNGFYQHKLFRFITITRGSLASLVLSKNLDNDFSRADDSSAALTLVSSDVKNICKSFEAVHEVWANPIEIGIAIWLLQRQLGLGSIGPAITVIMSTIGTGKLAQLMPPAMKVWIENIQKRITVTSEVLGSIKEVKMLGMVGFLQEAIQNFRVIELSKAKQYRAMITYMNILGNIPSMIGPVVTFGIALLAKRVNAGASLSIATVFTSLSIIGLMAGPLSQLIASVPSLFASLGSFERIQTFISQPSHSTGPSSVSEASESNSEPCSSVNDHSLGTVTTPSSKAEVAMIQNGSFSIRSGDEPLLHSVNIRILPSTMTMIIGRVGSGKTVLLRGLLGELAITGHVKTLECNVAYCAQTTWLETSTVKQNILAQSPLDQEWYEKVVYACALVPDFSTMPEGDETVVGGKGQSLSGGQKQRVALARAIYARKPVLVVDDALSGLDPSTQKHIWDHVFRSTGLIRELKTTVILATHSLNYLHDADQIVILGDDKQVANQGTFDDLRHSAYLASLSLDGSHGSRAHDKVAAITQEMQGPNKSKKVVEENDREADLLRKAGDTSLYWYYLKSIGWLYGSAGAIFLIGDCLVRIFPQIWLKYWTEDDARTGGADTGMYFGIYAGMSMFGLVIIGINIWVMFVMIVPKSSQNLHWKLLRTVMRAPLSFFITKDTGDLINRFSQDLSHIDRDLPVALFMTSIDCLSAAVLIMIGAKYLAAVIPVALISLYCLQAFYLRTSRQMRFLDLQAQAPLFNKLVETIDGLSTIRAFGWRSEFRESSLHLLDQSQKPYYLLFCIQRWLTLVLDIFVGAIAILLVSLAMMIPDSTSTGAIAIAFYNVLSFNETLATLITSWTELETSLGAISRLREFESKTPYEASPAEGEQKNIPPLWPSHGRLEIKNITASYSTDTKPALQDVSLSLNPGAKVAICGRSGSGKSSLTLTLFKLLSLDAGSIIIDGVDISRVPNEFLRRRLIAIPQEPLLFPGTLRTNLFPYTDDLSPDEIPSDESLISALTKVSLWQTISANGGLDVDVSSLALSKGQKQLFCLARAIVRKHSSKILILDEATSAVDQETEETMSRIIETEFSSHTVISVVHRPQALRGMDMVVTLQGGKILKIAAPEL</sequence>
<keyword evidence="2" id="KW-1185">Reference proteome</keyword>
<evidence type="ECO:0000313" key="1">
    <source>
        <dbReference type="EMBL" id="KAL0938516.1"/>
    </source>
</evidence>
<reference evidence="1 2" key="1">
    <citation type="journal article" date="2020" name="Phytopathology">
        <title>Genome Sequence Resources of Colletotrichum truncatum, C. plurivorum, C. musicola, and C. sojae: Four Species Pathogenic to Soybean (Glycine max).</title>
        <authorList>
            <person name="Rogerio F."/>
            <person name="Boufleur T.R."/>
            <person name="Ciampi-Guillardi M."/>
            <person name="Sukno S.A."/>
            <person name="Thon M.R."/>
            <person name="Massola Junior N.S."/>
            <person name="Baroncelli R."/>
        </authorList>
    </citation>
    <scope>NUCLEOTIDE SEQUENCE [LARGE SCALE GENOMIC DNA]</scope>
    <source>
        <strain evidence="1 2">CMES1059</strain>
    </source>
</reference>
<organism evidence="1 2">
    <name type="scientific">Colletotrichum truncatum</name>
    <name type="common">Anthracnose fungus</name>
    <name type="synonym">Colletotrichum capsici</name>
    <dbReference type="NCBI Taxonomy" id="5467"/>
    <lineage>
        <taxon>Eukaryota</taxon>
        <taxon>Fungi</taxon>
        <taxon>Dikarya</taxon>
        <taxon>Ascomycota</taxon>
        <taxon>Pezizomycotina</taxon>
        <taxon>Sordariomycetes</taxon>
        <taxon>Hypocreomycetidae</taxon>
        <taxon>Glomerellales</taxon>
        <taxon>Glomerellaceae</taxon>
        <taxon>Colletotrichum</taxon>
        <taxon>Colletotrichum truncatum species complex</taxon>
    </lineage>
</organism>